<dbReference type="EMBL" id="FCOL02000013">
    <property type="protein sequence ID" value="SAL58824.1"/>
    <property type="molecule type" value="Genomic_DNA"/>
</dbReference>
<evidence type="ECO:0000256" key="4">
    <source>
        <dbReference type="ARBA" id="ARBA00023186"/>
    </source>
</evidence>
<comment type="subcellular location">
    <subcellularLocation>
        <location evidence="1">Cytoplasm</location>
        <location evidence="1">Cytosol</location>
    </subcellularLocation>
</comment>
<dbReference type="Gene3D" id="1.20.58.380">
    <property type="entry name" value="Flagellar protein flit"/>
    <property type="match status" value="1"/>
</dbReference>
<dbReference type="OrthoDB" id="8527993at2"/>
<evidence type="ECO:0000256" key="2">
    <source>
        <dbReference type="ARBA" id="ARBA00022490"/>
    </source>
</evidence>
<keyword evidence="6" id="KW-0966">Cell projection</keyword>
<keyword evidence="4" id="KW-0143">Chaperone</keyword>
<evidence type="ECO:0000256" key="5">
    <source>
        <dbReference type="ARBA" id="ARBA00093797"/>
    </source>
</evidence>
<dbReference type="AlphaFoldDB" id="A0A158IQC1"/>
<keyword evidence="2" id="KW-0963">Cytoplasm</keyword>
<dbReference type="InterPro" id="IPR008622">
    <property type="entry name" value="FliT"/>
</dbReference>
<evidence type="ECO:0000313" key="7">
    <source>
        <dbReference type="Proteomes" id="UP000054925"/>
    </source>
</evidence>
<dbReference type="RefSeq" id="WP_087656790.1">
    <property type="nucleotide sequence ID" value="NZ_FCOL02000013.1"/>
</dbReference>
<keyword evidence="6" id="KW-0282">Flagellum</keyword>
<keyword evidence="6" id="KW-0969">Cilium</keyword>
<proteinExistence type="predicted"/>
<protein>
    <recommendedName>
        <fullName evidence="5">Flagellar protein FliT</fullName>
    </recommendedName>
</protein>
<dbReference type="GO" id="GO:0044781">
    <property type="term" value="P:bacterial-type flagellum organization"/>
    <property type="evidence" value="ECO:0007669"/>
    <property type="project" value="UniProtKB-KW"/>
</dbReference>
<name>A0A158IQC1_9BURK</name>
<keyword evidence="3" id="KW-1005">Bacterial flagellum biogenesis</keyword>
<reference evidence="6" key="1">
    <citation type="submission" date="2016-01" db="EMBL/GenBank/DDBJ databases">
        <authorList>
            <person name="Peeters C."/>
        </authorList>
    </citation>
    <scope>NUCLEOTIDE SEQUENCE [LARGE SCALE GENOMIC DNA]</scope>
    <source>
        <strain evidence="6">LMG 22937</strain>
    </source>
</reference>
<evidence type="ECO:0000256" key="3">
    <source>
        <dbReference type="ARBA" id="ARBA00022795"/>
    </source>
</evidence>
<comment type="caution">
    <text evidence="6">The sequence shown here is derived from an EMBL/GenBank/DDBJ whole genome shotgun (WGS) entry which is preliminary data.</text>
</comment>
<evidence type="ECO:0000313" key="6">
    <source>
        <dbReference type="EMBL" id="SAL58824.1"/>
    </source>
</evidence>
<keyword evidence="7" id="KW-1185">Reference proteome</keyword>
<evidence type="ECO:0000256" key="1">
    <source>
        <dbReference type="ARBA" id="ARBA00004514"/>
    </source>
</evidence>
<gene>
    <name evidence="6" type="ORF">AWB67_02775</name>
</gene>
<dbReference type="Proteomes" id="UP000054925">
    <property type="component" value="Unassembled WGS sequence"/>
</dbReference>
<accession>A0A158IQC1</accession>
<organism evidence="6 7">
    <name type="scientific">Caballeronia terrestris</name>
    <dbReference type="NCBI Taxonomy" id="1226301"/>
    <lineage>
        <taxon>Bacteria</taxon>
        <taxon>Pseudomonadati</taxon>
        <taxon>Pseudomonadota</taxon>
        <taxon>Betaproteobacteria</taxon>
        <taxon>Burkholderiales</taxon>
        <taxon>Burkholderiaceae</taxon>
        <taxon>Caballeronia</taxon>
    </lineage>
</organism>
<dbReference type="Pfam" id="PF05400">
    <property type="entry name" value="FliT"/>
    <property type="match status" value="1"/>
</dbReference>
<sequence length="109" mass="12128">MKTSQEYFDHYEAIAALSGRMLAAARSGEWGELKVMQSAYRELVDGLKEVDGGSELDNDDKARKLDLVRRILADDAAIRDLTSPSLARLSALFTANRPARVLKKMMGLR</sequence>